<dbReference type="Pfam" id="PF00241">
    <property type="entry name" value="Cofilin_ADF"/>
    <property type="match status" value="1"/>
</dbReference>
<comment type="caution">
    <text evidence="3">The sequence shown here is derived from an EMBL/GenBank/DDBJ whole genome shotgun (WGS) entry which is preliminary data.</text>
</comment>
<dbReference type="CDD" id="cd11286">
    <property type="entry name" value="ADF_cofilin_like"/>
    <property type="match status" value="1"/>
</dbReference>
<dbReference type="InterPro" id="IPR002108">
    <property type="entry name" value="ADF-H"/>
</dbReference>
<protein>
    <submittedName>
        <fullName evidence="3">Uncharacterized protein</fullName>
    </submittedName>
</protein>
<sequence length="145" mass="16744">MSNSGVNLTDDGLEAFLEIKQKKKLSYVMYKISDDKRWIEVESKVPKGTEDCATAWNNLKEVLKKDEGRYVVFDANWTSDSGGFKEKLIFVAWNPDDSSAKNKMLYSSSKDNILKKFGDTHKIQANDFDDLEFTYIFADLKKKYK</sequence>
<dbReference type="PANTHER" id="PTHR11913">
    <property type="entry name" value="COFILIN-RELATED"/>
    <property type="match status" value="1"/>
</dbReference>
<dbReference type="GO" id="GO:0030042">
    <property type="term" value="P:actin filament depolymerization"/>
    <property type="evidence" value="ECO:0007669"/>
    <property type="project" value="InterPro"/>
</dbReference>
<organism evidence="3 4">
    <name type="scientific">Owenia fusiformis</name>
    <name type="common">Polychaete worm</name>
    <dbReference type="NCBI Taxonomy" id="6347"/>
    <lineage>
        <taxon>Eukaryota</taxon>
        <taxon>Metazoa</taxon>
        <taxon>Spiralia</taxon>
        <taxon>Lophotrochozoa</taxon>
        <taxon>Annelida</taxon>
        <taxon>Polychaeta</taxon>
        <taxon>Sedentaria</taxon>
        <taxon>Canalipalpata</taxon>
        <taxon>Sabellida</taxon>
        <taxon>Oweniida</taxon>
        <taxon>Oweniidae</taxon>
        <taxon>Owenia</taxon>
    </lineage>
</organism>
<reference evidence="3" key="1">
    <citation type="submission" date="2022-03" db="EMBL/GenBank/DDBJ databases">
        <authorList>
            <person name="Martin C."/>
        </authorList>
    </citation>
    <scope>NUCLEOTIDE SEQUENCE</scope>
</reference>
<dbReference type="SUPFAM" id="SSF55753">
    <property type="entry name" value="Actin depolymerizing proteins"/>
    <property type="match status" value="1"/>
</dbReference>
<dbReference type="InterPro" id="IPR017904">
    <property type="entry name" value="ADF/Cofilin"/>
</dbReference>
<dbReference type="EMBL" id="CAIIXF020000008">
    <property type="protein sequence ID" value="CAH1790826.1"/>
    <property type="molecule type" value="Genomic_DNA"/>
</dbReference>
<dbReference type="PROSITE" id="PS51263">
    <property type="entry name" value="ADF_H"/>
    <property type="match status" value="1"/>
</dbReference>
<evidence type="ECO:0000313" key="4">
    <source>
        <dbReference type="Proteomes" id="UP000749559"/>
    </source>
</evidence>
<comment type="similarity">
    <text evidence="1">Belongs to the actin-binding proteins ADF family.</text>
</comment>
<gene>
    <name evidence="3" type="ORF">OFUS_LOCUS15994</name>
</gene>
<dbReference type="InterPro" id="IPR029006">
    <property type="entry name" value="ADF-H/Gelsolin-like_dom_sf"/>
</dbReference>
<evidence type="ECO:0000256" key="2">
    <source>
        <dbReference type="ARBA" id="ARBA00023203"/>
    </source>
</evidence>
<keyword evidence="4" id="KW-1185">Reference proteome</keyword>
<dbReference type="OrthoDB" id="10249245at2759"/>
<dbReference type="GO" id="GO:0003779">
    <property type="term" value="F:actin binding"/>
    <property type="evidence" value="ECO:0007669"/>
    <property type="project" value="UniProtKB-KW"/>
</dbReference>
<name>A0A8J1U7L5_OWEFU</name>
<dbReference type="Proteomes" id="UP000749559">
    <property type="component" value="Unassembled WGS sequence"/>
</dbReference>
<dbReference type="GO" id="GO:0015629">
    <property type="term" value="C:actin cytoskeleton"/>
    <property type="evidence" value="ECO:0007669"/>
    <property type="project" value="InterPro"/>
</dbReference>
<proteinExistence type="inferred from homology"/>
<accession>A0A8J1U7L5</accession>
<dbReference type="SMART" id="SM00102">
    <property type="entry name" value="ADF"/>
    <property type="match status" value="1"/>
</dbReference>
<evidence type="ECO:0000313" key="3">
    <source>
        <dbReference type="EMBL" id="CAH1790826.1"/>
    </source>
</evidence>
<evidence type="ECO:0000256" key="1">
    <source>
        <dbReference type="ARBA" id="ARBA00006844"/>
    </source>
</evidence>
<keyword evidence="2" id="KW-0009">Actin-binding</keyword>
<dbReference type="AlphaFoldDB" id="A0A8J1U7L5"/>
<dbReference type="Gene3D" id="3.40.20.10">
    <property type="entry name" value="Severin"/>
    <property type="match status" value="1"/>
</dbReference>